<gene>
    <name evidence="2" type="ORF">INF28_01185</name>
</gene>
<proteinExistence type="predicted"/>
<feature type="transmembrane region" description="Helical" evidence="1">
    <location>
        <begin position="53"/>
        <end position="76"/>
    </location>
</feature>
<protein>
    <submittedName>
        <fullName evidence="2">Uncharacterized protein</fullName>
    </submittedName>
</protein>
<dbReference type="AlphaFoldDB" id="A0A9D5LY87"/>
<keyword evidence="1" id="KW-0472">Membrane</keyword>
<dbReference type="EMBL" id="JADCKB010000001">
    <property type="protein sequence ID" value="MBE5039082.1"/>
    <property type="molecule type" value="Genomic_DNA"/>
</dbReference>
<organism evidence="2 3">
    <name type="scientific">Ructibacterium gallinarum</name>
    <dbReference type="NCBI Taxonomy" id="2779355"/>
    <lineage>
        <taxon>Bacteria</taxon>
        <taxon>Bacillati</taxon>
        <taxon>Bacillota</taxon>
        <taxon>Clostridia</taxon>
        <taxon>Eubacteriales</taxon>
        <taxon>Oscillospiraceae</taxon>
        <taxon>Ructibacterium</taxon>
    </lineage>
</organism>
<feature type="transmembrane region" description="Helical" evidence="1">
    <location>
        <begin position="467"/>
        <end position="484"/>
    </location>
</feature>
<feature type="transmembrane region" description="Helical" evidence="1">
    <location>
        <begin position="490"/>
        <end position="513"/>
    </location>
</feature>
<feature type="transmembrane region" description="Helical" evidence="1">
    <location>
        <begin position="227"/>
        <end position="245"/>
    </location>
</feature>
<reference evidence="2" key="1">
    <citation type="submission" date="2020-10" db="EMBL/GenBank/DDBJ databases">
        <title>ChiBAC.</title>
        <authorList>
            <person name="Zenner C."/>
            <person name="Hitch T.C.A."/>
            <person name="Clavel T."/>
        </authorList>
    </citation>
    <scope>NUCLEOTIDE SEQUENCE</scope>
    <source>
        <strain evidence="2">DSM 107454</strain>
    </source>
</reference>
<evidence type="ECO:0000313" key="3">
    <source>
        <dbReference type="Proteomes" id="UP000806542"/>
    </source>
</evidence>
<feature type="transmembrane region" description="Helical" evidence="1">
    <location>
        <begin position="88"/>
        <end position="108"/>
    </location>
</feature>
<feature type="transmembrane region" description="Helical" evidence="1">
    <location>
        <begin position="339"/>
        <end position="358"/>
    </location>
</feature>
<comment type="caution">
    <text evidence="2">The sequence shown here is derived from an EMBL/GenBank/DDBJ whole genome shotgun (WGS) entry which is preliminary data.</text>
</comment>
<accession>A0A9D5LY87</accession>
<dbReference type="Proteomes" id="UP000806542">
    <property type="component" value="Unassembled WGS sequence"/>
</dbReference>
<feature type="transmembrane region" description="Helical" evidence="1">
    <location>
        <begin position="314"/>
        <end position="333"/>
    </location>
</feature>
<evidence type="ECO:0000313" key="2">
    <source>
        <dbReference type="EMBL" id="MBE5039082.1"/>
    </source>
</evidence>
<keyword evidence="1" id="KW-1133">Transmembrane helix</keyword>
<keyword evidence="3" id="KW-1185">Reference proteome</keyword>
<feature type="transmembrane region" description="Helical" evidence="1">
    <location>
        <begin position="157"/>
        <end position="178"/>
    </location>
</feature>
<keyword evidence="1" id="KW-0812">Transmembrane</keyword>
<evidence type="ECO:0000256" key="1">
    <source>
        <dbReference type="SAM" id="Phobius"/>
    </source>
</evidence>
<feature type="transmembrane region" description="Helical" evidence="1">
    <location>
        <begin position="404"/>
        <end position="424"/>
    </location>
</feature>
<name>A0A9D5LY87_9FIRM</name>
<feature type="transmembrane region" description="Helical" evidence="1">
    <location>
        <begin position="199"/>
        <end position="221"/>
    </location>
</feature>
<feature type="transmembrane region" description="Helical" evidence="1">
    <location>
        <begin position="129"/>
        <end position="151"/>
    </location>
</feature>
<dbReference type="RefSeq" id="WP_226391630.1">
    <property type="nucleotide sequence ID" value="NZ_JADCKB010000001.1"/>
</dbReference>
<feature type="transmembrane region" description="Helical" evidence="1">
    <location>
        <begin position="430"/>
        <end position="455"/>
    </location>
</feature>
<sequence>MNKTLKISFALKNTYRVNSILYALKQMLILKKILPSALYGVKGLKIFANILSVIWEFLSAFLGKLIYLFCIYGVIFFGYDGYLNKSELFLHMLLFLTVIGAFLNTNLFNPSKEKYYAVFLMRMDTKQYVLINYGYAILKVIIGFLPFMILMRPLLNVPLWLSIVLPFSIAGLKLFVAASSLWDYEKRGFAYNENRLGKFLWAFVALMVILSGGLPAAGLAIPKTVSTILFIAFVPMGMIGAVKVIRFDEYKAVFQDLFSQTQPFTDKKTQALRKQSEKHISTDTSITSSRRGFEYLNELFIKRHKDILWSASKMITYVCIVLTVGAVIASYLFPAIKETTNHLILNWLPYFVFIMYLINRGTGFTQALFVNCDHSLLTYPFYKQPGMILKLFAIRLREIMKINALPALVIGAGLALLLFVTGGTDNPLNYAVIIVSILCMSVFFSVHYLTIYYLMQPYNAATEIKNGMYQVVKIATYFVCYYMIKIRMPTIVFGTLTIIFCVLYCMIACILVYRLAPKTFRLRQ</sequence>